<feature type="transmembrane region" description="Helical" evidence="11">
    <location>
        <begin position="63"/>
        <end position="82"/>
    </location>
</feature>
<dbReference type="SUPFAM" id="SSF56176">
    <property type="entry name" value="FAD-binding/transporter-associated domain-like"/>
    <property type="match status" value="1"/>
</dbReference>
<dbReference type="RefSeq" id="WP_307352760.1">
    <property type="nucleotide sequence ID" value="NZ_JAUSVS010000013.1"/>
</dbReference>
<feature type="domain" description="CBS" evidence="12">
    <location>
        <begin position="212"/>
        <end position="271"/>
    </location>
</feature>
<evidence type="ECO:0000256" key="1">
    <source>
        <dbReference type="ARBA" id="ARBA00004651"/>
    </source>
</evidence>
<keyword evidence="5" id="KW-0677">Repeat</keyword>
<evidence type="ECO:0000256" key="3">
    <source>
        <dbReference type="ARBA" id="ARBA00022475"/>
    </source>
</evidence>
<dbReference type="InterPro" id="IPR002550">
    <property type="entry name" value="CNNM"/>
</dbReference>
<evidence type="ECO:0000256" key="9">
    <source>
        <dbReference type="PROSITE-ProRule" id="PRU00703"/>
    </source>
</evidence>
<dbReference type="Proteomes" id="UP001228905">
    <property type="component" value="Unassembled WGS sequence"/>
</dbReference>
<dbReference type="Pfam" id="PF00571">
    <property type="entry name" value="CBS"/>
    <property type="match status" value="2"/>
</dbReference>
<proteinExistence type="inferred from homology"/>
<evidence type="ECO:0000259" key="12">
    <source>
        <dbReference type="PROSITE" id="PS51371"/>
    </source>
</evidence>
<comment type="caution">
    <text evidence="14">The sequence shown here is derived from an EMBL/GenBank/DDBJ whole genome shotgun (WGS) entry which is preliminary data.</text>
</comment>
<evidence type="ECO:0000256" key="2">
    <source>
        <dbReference type="ARBA" id="ARBA00006446"/>
    </source>
</evidence>
<dbReference type="PANTHER" id="PTHR22777:SF32">
    <property type="entry name" value="UPF0053 INNER MEMBRANE PROTEIN YFJD"/>
    <property type="match status" value="1"/>
</dbReference>
<accession>A0ABU0IXA2</accession>
<evidence type="ECO:0000313" key="14">
    <source>
        <dbReference type="EMBL" id="MDQ0466628.1"/>
    </source>
</evidence>
<dbReference type="SMART" id="SM01091">
    <property type="entry name" value="CorC_HlyC"/>
    <property type="match status" value="1"/>
</dbReference>
<comment type="subcellular location">
    <subcellularLocation>
        <location evidence="1">Cell membrane</location>
        <topology evidence="1">Multi-pass membrane protein</topology>
    </subcellularLocation>
</comment>
<feature type="domain" description="CBS" evidence="12">
    <location>
        <begin position="279"/>
        <end position="336"/>
    </location>
</feature>
<sequence>MSVSAALIALAPIVFGLLAVSALFSAAETALTGASRARMHQLEREGDRAAGRVNKLLEDQETMIGAVLLGNNMINILASALTTQVLTAAIPGGWGVAVATATMTVLVLVFAEVLPKTLAIVKSDDVARFLSAPTLLVVRVFGPIIYTIQFIVRRTLRVFGVNLSMEIDVLAAHEEIRGAVEYHHSEGLVEGRDRRMLGGVLDLSEMDVSQVMVHRKSIAMLDAARPPRELMNQALALGHSRMPLYRNDPENIIGILHTKDLLRALVEIGPVDALDVVPLAREPWFVPETTKLKDQLNAFLKQKSHVALVVDEYGALMGLVTLEDILEEIVGEIDDEYDTTVQGVRRQTDGSVLVDGKVTVRDLNRAMDWTLPDDHAVTIAGLVIHEAQTIPEPKQTFNFYGHRFTVLRRQRNQITALKVSAREPVEEHG</sequence>
<evidence type="ECO:0000256" key="6">
    <source>
        <dbReference type="ARBA" id="ARBA00022989"/>
    </source>
</evidence>
<evidence type="ECO:0000256" key="11">
    <source>
        <dbReference type="SAM" id="Phobius"/>
    </source>
</evidence>
<feature type="transmembrane region" description="Helical" evidence="11">
    <location>
        <begin position="94"/>
        <end position="114"/>
    </location>
</feature>
<evidence type="ECO:0000256" key="4">
    <source>
        <dbReference type="ARBA" id="ARBA00022692"/>
    </source>
</evidence>
<name>A0ABU0IXA2_9CAUL</name>
<dbReference type="InterPro" id="IPR036318">
    <property type="entry name" value="FAD-bd_PCMH-like_sf"/>
</dbReference>
<organism evidence="14 15">
    <name type="scientific">Caulobacter ginsengisoli</name>
    <dbReference type="NCBI Taxonomy" id="400775"/>
    <lineage>
        <taxon>Bacteria</taxon>
        <taxon>Pseudomonadati</taxon>
        <taxon>Pseudomonadota</taxon>
        <taxon>Alphaproteobacteria</taxon>
        <taxon>Caulobacterales</taxon>
        <taxon>Caulobacteraceae</taxon>
        <taxon>Caulobacter</taxon>
    </lineage>
</organism>
<keyword evidence="3" id="KW-1003">Cell membrane</keyword>
<keyword evidence="4 10" id="KW-0812">Transmembrane</keyword>
<dbReference type="PROSITE" id="PS51846">
    <property type="entry name" value="CNNM"/>
    <property type="match status" value="1"/>
</dbReference>
<dbReference type="CDD" id="cd04590">
    <property type="entry name" value="CBS_pair_CorC_HlyC_assoc"/>
    <property type="match status" value="1"/>
</dbReference>
<keyword evidence="6 10" id="KW-1133">Transmembrane helix</keyword>
<dbReference type="InterPro" id="IPR000644">
    <property type="entry name" value="CBS_dom"/>
</dbReference>
<dbReference type="EMBL" id="JAUSVS010000013">
    <property type="protein sequence ID" value="MDQ0466628.1"/>
    <property type="molecule type" value="Genomic_DNA"/>
</dbReference>
<keyword evidence="7 9" id="KW-0129">CBS domain</keyword>
<gene>
    <name evidence="14" type="ORF">QO010_004424</name>
</gene>
<evidence type="ECO:0000256" key="10">
    <source>
        <dbReference type="PROSITE-ProRule" id="PRU01193"/>
    </source>
</evidence>
<dbReference type="Pfam" id="PF01595">
    <property type="entry name" value="CNNM"/>
    <property type="match status" value="1"/>
</dbReference>
<feature type="domain" description="CNNM transmembrane" evidence="13">
    <location>
        <begin position="3"/>
        <end position="193"/>
    </location>
</feature>
<dbReference type="InterPro" id="IPR005170">
    <property type="entry name" value="Transptr-assoc_dom"/>
</dbReference>
<dbReference type="Gene3D" id="3.10.580.10">
    <property type="entry name" value="CBS-domain"/>
    <property type="match status" value="1"/>
</dbReference>
<dbReference type="SUPFAM" id="SSF54631">
    <property type="entry name" value="CBS-domain pair"/>
    <property type="match status" value="1"/>
</dbReference>
<evidence type="ECO:0000256" key="8">
    <source>
        <dbReference type="ARBA" id="ARBA00023136"/>
    </source>
</evidence>
<reference evidence="14 15" key="1">
    <citation type="submission" date="2023-07" db="EMBL/GenBank/DDBJ databases">
        <title>Genomic Encyclopedia of Type Strains, Phase IV (KMG-IV): sequencing the most valuable type-strain genomes for metagenomic binning, comparative biology and taxonomic classification.</title>
        <authorList>
            <person name="Goeker M."/>
        </authorList>
    </citation>
    <scope>NUCLEOTIDE SEQUENCE [LARGE SCALE GENOMIC DNA]</scope>
    <source>
        <strain evidence="14 15">DSM 18695</strain>
    </source>
</reference>
<dbReference type="PROSITE" id="PS51371">
    <property type="entry name" value="CBS"/>
    <property type="match status" value="2"/>
</dbReference>
<dbReference type="InterPro" id="IPR044751">
    <property type="entry name" value="Ion_transp-like_CBS"/>
</dbReference>
<evidence type="ECO:0000256" key="5">
    <source>
        <dbReference type="ARBA" id="ARBA00022737"/>
    </source>
</evidence>
<dbReference type="Gene3D" id="3.30.465.10">
    <property type="match status" value="1"/>
</dbReference>
<keyword evidence="8 10" id="KW-0472">Membrane</keyword>
<evidence type="ECO:0000256" key="7">
    <source>
        <dbReference type="ARBA" id="ARBA00023122"/>
    </source>
</evidence>
<dbReference type="InterPro" id="IPR016169">
    <property type="entry name" value="FAD-bd_PCMH_sub2"/>
</dbReference>
<comment type="similarity">
    <text evidence="2">Belongs to the UPF0053 family. Hemolysin C subfamily.</text>
</comment>
<dbReference type="PANTHER" id="PTHR22777">
    <property type="entry name" value="HEMOLYSIN-RELATED"/>
    <property type="match status" value="1"/>
</dbReference>
<evidence type="ECO:0000259" key="13">
    <source>
        <dbReference type="PROSITE" id="PS51846"/>
    </source>
</evidence>
<feature type="transmembrane region" description="Helical" evidence="11">
    <location>
        <begin position="126"/>
        <end position="148"/>
    </location>
</feature>
<dbReference type="Pfam" id="PF03471">
    <property type="entry name" value="CorC_HlyC"/>
    <property type="match status" value="1"/>
</dbReference>
<protein>
    <submittedName>
        <fullName evidence="14">Mg2+/Co2+ transporter CorB</fullName>
    </submittedName>
</protein>
<dbReference type="InterPro" id="IPR046342">
    <property type="entry name" value="CBS_dom_sf"/>
</dbReference>
<keyword evidence="15" id="KW-1185">Reference proteome</keyword>
<evidence type="ECO:0000313" key="15">
    <source>
        <dbReference type="Proteomes" id="UP001228905"/>
    </source>
</evidence>